<accession>A0A6M6JKG3</accession>
<gene>
    <name evidence="2" type="ORF">HOP40_18400</name>
</gene>
<proteinExistence type="predicted"/>
<evidence type="ECO:0000313" key="3">
    <source>
        <dbReference type="Proteomes" id="UP000505377"/>
    </source>
</evidence>
<keyword evidence="3" id="KW-1185">Reference proteome</keyword>
<dbReference type="AlphaFoldDB" id="A0A6M6JKG3"/>
<organism evidence="2 3">
    <name type="scientific">Pseudonocardia broussonetiae</name>
    <dbReference type="NCBI Taxonomy" id="2736640"/>
    <lineage>
        <taxon>Bacteria</taxon>
        <taxon>Bacillati</taxon>
        <taxon>Actinomycetota</taxon>
        <taxon>Actinomycetes</taxon>
        <taxon>Pseudonocardiales</taxon>
        <taxon>Pseudonocardiaceae</taxon>
        <taxon>Pseudonocardia</taxon>
    </lineage>
</organism>
<evidence type="ECO:0000313" key="2">
    <source>
        <dbReference type="EMBL" id="QJY47540.1"/>
    </source>
</evidence>
<dbReference type="RefSeq" id="WP_172160243.1">
    <property type="nucleotide sequence ID" value="NZ_CP053564.1"/>
</dbReference>
<protein>
    <recommendedName>
        <fullName evidence="4">YtxH domain-containing protein</fullName>
    </recommendedName>
</protein>
<name>A0A6M6JKG3_9PSEU</name>
<reference evidence="2 3" key="1">
    <citation type="submission" date="2020-05" db="EMBL/GenBank/DDBJ databases">
        <authorList>
            <person name="Mo P."/>
        </authorList>
    </citation>
    <scope>NUCLEOTIDE SEQUENCE [LARGE SCALE GENOMIC DNA]</scope>
    <source>
        <strain evidence="2 3">Gen01</strain>
    </source>
</reference>
<dbReference type="Proteomes" id="UP000505377">
    <property type="component" value="Chromosome"/>
</dbReference>
<dbReference type="KEGG" id="pbro:HOP40_18400"/>
<feature type="region of interest" description="Disordered" evidence="1">
    <location>
        <begin position="28"/>
        <end position="162"/>
    </location>
</feature>
<evidence type="ECO:0000256" key="1">
    <source>
        <dbReference type="SAM" id="MobiDB-lite"/>
    </source>
</evidence>
<feature type="compositionally biased region" description="Low complexity" evidence="1">
    <location>
        <begin position="101"/>
        <end position="113"/>
    </location>
</feature>
<dbReference type="EMBL" id="CP053564">
    <property type="protein sequence ID" value="QJY47540.1"/>
    <property type="molecule type" value="Genomic_DNA"/>
</dbReference>
<feature type="compositionally biased region" description="Low complexity" evidence="1">
    <location>
        <begin position="52"/>
        <end position="87"/>
    </location>
</feature>
<sequence>MSLLRYALVAAAGYYAGQPAGRRQLDKLMGQAKEAAQSPKAAELTERGKTLAGQGAARAVGKVKGATSSVTSRSSSSGTASSGTGATDPGIRTEAGSATPSGNGTLGTRTSGTGAAGTGTGTGAAGSADPFDGRTVAEDSAAVRTGVTPPPPATRTAPGEAE</sequence>
<feature type="compositionally biased region" description="Gly residues" evidence="1">
    <location>
        <begin position="114"/>
        <end position="124"/>
    </location>
</feature>
<evidence type="ECO:0008006" key="4">
    <source>
        <dbReference type="Google" id="ProtNLM"/>
    </source>
</evidence>